<dbReference type="Gene3D" id="3.40.30.10">
    <property type="entry name" value="Glutaredoxin"/>
    <property type="match status" value="1"/>
</dbReference>
<evidence type="ECO:0000313" key="3">
    <source>
        <dbReference type="EnsemblMetazoa" id="XP_001200261"/>
    </source>
</evidence>
<dbReference type="SFLD" id="SFLDG00363">
    <property type="entry name" value="AMPS_(cytGST):_Alpha-__Mu-__Pi"/>
    <property type="match status" value="1"/>
</dbReference>
<dbReference type="Proteomes" id="UP000007110">
    <property type="component" value="Unassembled WGS sequence"/>
</dbReference>
<proteinExistence type="predicted"/>
<dbReference type="InParanoid" id="A0A7M7G0L1"/>
<dbReference type="SUPFAM" id="SSF47616">
    <property type="entry name" value="GST C-terminal domain-like"/>
    <property type="match status" value="1"/>
</dbReference>
<evidence type="ECO:0008006" key="5">
    <source>
        <dbReference type="Google" id="ProtNLM"/>
    </source>
</evidence>
<dbReference type="OMA" id="ACECVVE"/>
<dbReference type="OrthoDB" id="414243at2759"/>
<dbReference type="FunFam" id="1.20.1050.10:FF:000030">
    <property type="entry name" value="Glutathione S-transferase S1"/>
    <property type="match status" value="1"/>
</dbReference>
<dbReference type="InterPro" id="IPR004046">
    <property type="entry name" value="GST_C"/>
</dbReference>
<evidence type="ECO:0000259" key="2">
    <source>
        <dbReference type="PROSITE" id="PS50405"/>
    </source>
</evidence>
<evidence type="ECO:0000259" key="1">
    <source>
        <dbReference type="PROSITE" id="PS50404"/>
    </source>
</evidence>
<dbReference type="GO" id="GO:0006749">
    <property type="term" value="P:glutathione metabolic process"/>
    <property type="evidence" value="ECO:0000318"/>
    <property type="project" value="GO_Central"/>
</dbReference>
<protein>
    <recommendedName>
        <fullName evidence="5">Glutathione S-transferase</fullName>
    </recommendedName>
</protein>
<dbReference type="Pfam" id="PF14497">
    <property type="entry name" value="GST_C_3"/>
    <property type="match status" value="1"/>
</dbReference>
<dbReference type="SFLD" id="SFLDS00019">
    <property type="entry name" value="Glutathione_Transferase_(cytos"/>
    <property type="match status" value="1"/>
</dbReference>
<dbReference type="RefSeq" id="XP_001200261.2">
    <property type="nucleotide sequence ID" value="XM_001200261.4"/>
</dbReference>
<dbReference type="PROSITE" id="PS50404">
    <property type="entry name" value="GST_NTER"/>
    <property type="match status" value="1"/>
</dbReference>
<feature type="domain" description="GST N-terminal" evidence="1">
    <location>
        <begin position="5"/>
        <end position="90"/>
    </location>
</feature>
<evidence type="ECO:0000313" key="4">
    <source>
        <dbReference type="Proteomes" id="UP000007110"/>
    </source>
</evidence>
<organism evidence="3 4">
    <name type="scientific">Strongylocentrotus purpuratus</name>
    <name type="common">Purple sea urchin</name>
    <dbReference type="NCBI Taxonomy" id="7668"/>
    <lineage>
        <taxon>Eukaryota</taxon>
        <taxon>Metazoa</taxon>
        <taxon>Echinodermata</taxon>
        <taxon>Eleutherozoa</taxon>
        <taxon>Echinozoa</taxon>
        <taxon>Echinoidea</taxon>
        <taxon>Euechinoidea</taxon>
        <taxon>Echinacea</taxon>
        <taxon>Camarodonta</taxon>
        <taxon>Echinidea</taxon>
        <taxon>Strongylocentrotidae</taxon>
        <taxon>Strongylocentrotus</taxon>
    </lineage>
</organism>
<reference evidence="4" key="1">
    <citation type="submission" date="2015-02" db="EMBL/GenBank/DDBJ databases">
        <title>Genome sequencing for Strongylocentrotus purpuratus.</title>
        <authorList>
            <person name="Murali S."/>
            <person name="Liu Y."/>
            <person name="Vee V."/>
            <person name="English A."/>
            <person name="Wang M."/>
            <person name="Skinner E."/>
            <person name="Han Y."/>
            <person name="Muzny D.M."/>
            <person name="Worley K.C."/>
            <person name="Gibbs R.A."/>
        </authorList>
    </citation>
    <scope>NUCLEOTIDE SEQUENCE</scope>
</reference>
<dbReference type="InterPro" id="IPR036282">
    <property type="entry name" value="Glutathione-S-Trfase_C_sf"/>
</dbReference>
<dbReference type="CDD" id="cd03039">
    <property type="entry name" value="GST_N_Sigma_like"/>
    <property type="match status" value="1"/>
</dbReference>
<dbReference type="GO" id="GO:0004364">
    <property type="term" value="F:glutathione transferase activity"/>
    <property type="evidence" value="ECO:0000318"/>
    <property type="project" value="GO_Central"/>
</dbReference>
<sequence>MPTQPTYELIYFTARGGGEISRLLFAQAGVEFKDTRLTQDEFKAVKGDVTRAPLGQLPVLIVKGTATPFPPIPQSHAIERYLARKFDMYGKNIEEATRIDVACECVVEIFTHIVKMFFEKDDAKKKELGKSFVEKDSKTVLTAMCNALKKNSGGKGFFVGDKMTLADIAVFHMTEAIFGSMPPLAAMYPALKDFSDRMRAEPKIAAWIKKRPVTQF</sequence>
<name>A0A7M7G0L1_STRPU</name>
<dbReference type="InterPro" id="IPR036249">
    <property type="entry name" value="Thioredoxin-like_sf"/>
</dbReference>
<dbReference type="PANTHER" id="PTHR11571:SF150">
    <property type="entry name" value="GLUTATHIONE S-TRANSFERASE"/>
    <property type="match status" value="1"/>
</dbReference>
<feature type="domain" description="GST C-terminal" evidence="2">
    <location>
        <begin position="92"/>
        <end position="216"/>
    </location>
</feature>
<dbReference type="PROSITE" id="PS50405">
    <property type="entry name" value="GST_CTER"/>
    <property type="match status" value="1"/>
</dbReference>
<dbReference type="SUPFAM" id="SSF52833">
    <property type="entry name" value="Thioredoxin-like"/>
    <property type="match status" value="1"/>
</dbReference>
<dbReference type="PANTHER" id="PTHR11571">
    <property type="entry name" value="GLUTATHIONE S-TRANSFERASE"/>
    <property type="match status" value="1"/>
</dbReference>
<dbReference type="Gene3D" id="1.20.1050.10">
    <property type="match status" value="1"/>
</dbReference>
<dbReference type="InterPro" id="IPR010987">
    <property type="entry name" value="Glutathione-S-Trfase_C-like"/>
</dbReference>
<dbReference type="KEGG" id="spu:764071"/>
<dbReference type="InterPro" id="IPR004045">
    <property type="entry name" value="Glutathione_S-Trfase_N"/>
</dbReference>
<dbReference type="GeneID" id="764071"/>
<dbReference type="EnsemblMetazoa" id="XM_001200261">
    <property type="protein sequence ID" value="XP_001200261"/>
    <property type="gene ID" value="LOC764071"/>
</dbReference>
<dbReference type="InterPro" id="IPR050213">
    <property type="entry name" value="GST_superfamily"/>
</dbReference>
<dbReference type="CDD" id="cd03192">
    <property type="entry name" value="GST_C_Sigma_like"/>
    <property type="match status" value="1"/>
</dbReference>
<accession>A0A7M7G0L1</accession>
<dbReference type="AlphaFoldDB" id="A0A7M7G0L1"/>
<reference evidence="3" key="2">
    <citation type="submission" date="2021-01" db="UniProtKB">
        <authorList>
            <consortium name="EnsemblMetazoa"/>
        </authorList>
    </citation>
    <scope>IDENTIFICATION</scope>
</reference>
<dbReference type="FunCoup" id="A0A7M7G0L1">
    <property type="interactions" value="405"/>
</dbReference>
<dbReference type="InterPro" id="IPR040079">
    <property type="entry name" value="Glutathione_S-Trfase"/>
</dbReference>
<dbReference type="SFLD" id="SFLDG01205">
    <property type="entry name" value="AMPS.1"/>
    <property type="match status" value="1"/>
</dbReference>
<keyword evidence="4" id="KW-1185">Reference proteome</keyword>